<evidence type="ECO:0000256" key="3">
    <source>
        <dbReference type="ARBA" id="ARBA00022730"/>
    </source>
</evidence>
<dbReference type="InterPro" id="IPR005712">
    <property type="entry name" value="Ribosomal_uS5_bac-type"/>
</dbReference>
<keyword evidence="12" id="KW-1185">Reference proteome</keyword>
<comment type="similarity">
    <text evidence="2 8 9">Belongs to the universal ribosomal protein uS5 family.</text>
</comment>
<keyword evidence="6 8" id="KW-0687">Ribonucleoprotein</keyword>
<dbReference type="InterPro" id="IPR018192">
    <property type="entry name" value="Ribosomal_uS5_N_CS"/>
</dbReference>
<dbReference type="NCBIfam" id="TIGR01021">
    <property type="entry name" value="rpsE_bact"/>
    <property type="match status" value="1"/>
</dbReference>
<keyword evidence="3 8" id="KW-0699">rRNA-binding</keyword>
<evidence type="ECO:0000256" key="8">
    <source>
        <dbReference type="HAMAP-Rule" id="MF_01307"/>
    </source>
</evidence>
<evidence type="ECO:0000313" key="11">
    <source>
        <dbReference type="EMBL" id="MBO1322290.1"/>
    </source>
</evidence>
<dbReference type="RefSeq" id="WP_207862281.1">
    <property type="nucleotide sequence ID" value="NZ_JAFREP010000033.1"/>
</dbReference>
<dbReference type="GO" id="GO:0005737">
    <property type="term" value="C:cytoplasm"/>
    <property type="evidence" value="ECO:0007669"/>
    <property type="project" value="UniProtKB-ARBA"/>
</dbReference>
<evidence type="ECO:0000256" key="9">
    <source>
        <dbReference type="RuleBase" id="RU003823"/>
    </source>
</evidence>
<dbReference type="PANTHER" id="PTHR48277">
    <property type="entry name" value="MITOCHONDRIAL RIBOSOMAL PROTEIN S5"/>
    <property type="match status" value="1"/>
</dbReference>
<dbReference type="Proteomes" id="UP000664417">
    <property type="component" value="Unassembled WGS sequence"/>
</dbReference>
<comment type="function">
    <text evidence="8">With S4 and S12 plays an important role in translational accuracy.</text>
</comment>
<keyword evidence="5 8" id="KW-0689">Ribosomal protein</keyword>
<comment type="subunit">
    <text evidence="8">Part of the 30S ribosomal subunit. Contacts proteins S4 and S8.</text>
</comment>
<dbReference type="FunFam" id="3.30.160.20:FF:000001">
    <property type="entry name" value="30S ribosomal protein S5"/>
    <property type="match status" value="1"/>
</dbReference>
<dbReference type="Gene3D" id="3.30.230.10">
    <property type="match status" value="1"/>
</dbReference>
<evidence type="ECO:0000256" key="2">
    <source>
        <dbReference type="ARBA" id="ARBA00008945"/>
    </source>
</evidence>
<dbReference type="FunFam" id="3.30.230.10:FF:000002">
    <property type="entry name" value="30S ribosomal protein S5"/>
    <property type="match status" value="1"/>
</dbReference>
<dbReference type="GO" id="GO:0003735">
    <property type="term" value="F:structural constituent of ribosome"/>
    <property type="evidence" value="ECO:0007669"/>
    <property type="project" value="UniProtKB-UniRule"/>
</dbReference>
<protein>
    <recommendedName>
        <fullName evidence="7 8">Small ribosomal subunit protein uS5</fullName>
    </recommendedName>
</protein>
<dbReference type="InterPro" id="IPR005324">
    <property type="entry name" value="Ribosomal_uS5_C"/>
</dbReference>
<feature type="domain" description="S5 DRBM" evidence="10">
    <location>
        <begin position="3"/>
        <end position="66"/>
    </location>
</feature>
<evidence type="ECO:0000256" key="1">
    <source>
        <dbReference type="ARBA" id="ARBA00003093"/>
    </source>
</evidence>
<sequence length="158" mass="16553">MNLKDSVVVIRRVTKVVKGGKNFAFSAMVVVGDGEGQVGFGQGKALEVPSAIKKAVAVAKKNMIKIPLIDGTIPHEVNERSGAGQVLLKPAPEGTGVIAGGAVRSVVEAAGIRDIVTKSLGSDNKINIVKATFKALEALHDPTEYARARGRDLTKERA</sequence>
<dbReference type="GO" id="GO:0019843">
    <property type="term" value="F:rRNA binding"/>
    <property type="evidence" value="ECO:0007669"/>
    <property type="project" value="UniProtKB-UniRule"/>
</dbReference>
<evidence type="ECO:0000313" key="12">
    <source>
        <dbReference type="Proteomes" id="UP000664417"/>
    </source>
</evidence>
<organism evidence="11 12">
    <name type="scientific">Acanthopleuribacter pedis</name>
    <dbReference type="NCBI Taxonomy" id="442870"/>
    <lineage>
        <taxon>Bacteria</taxon>
        <taxon>Pseudomonadati</taxon>
        <taxon>Acidobacteriota</taxon>
        <taxon>Holophagae</taxon>
        <taxon>Acanthopleuribacterales</taxon>
        <taxon>Acanthopleuribacteraceae</taxon>
        <taxon>Acanthopleuribacter</taxon>
    </lineage>
</organism>
<evidence type="ECO:0000256" key="6">
    <source>
        <dbReference type="ARBA" id="ARBA00023274"/>
    </source>
</evidence>
<dbReference type="InterPro" id="IPR020568">
    <property type="entry name" value="Ribosomal_Su5_D2-typ_SF"/>
</dbReference>
<dbReference type="SUPFAM" id="SSF54211">
    <property type="entry name" value="Ribosomal protein S5 domain 2-like"/>
    <property type="match status" value="1"/>
</dbReference>
<dbReference type="InterPro" id="IPR014721">
    <property type="entry name" value="Ribsml_uS5_D2-typ_fold_subgr"/>
</dbReference>
<dbReference type="SUPFAM" id="SSF54768">
    <property type="entry name" value="dsRNA-binding domain-like"/>
    <property type="match status" value="1"/>
</dbReference>
<accession>A0A8J7QH48</accession>
<dbReference type="InterPro" id="IPR013810">
    <property type="entry name" value="Ribosomal_uS5_N"/>
</dbReference>
<evidence type="ECO:0000256" key="7">
    <source>
        <dbReference type="ARBA" id="ARBA00035255"/>
    </source>
</evidence>
<dbReference type="GO" id="GO:0042254">
    <property type="term" value="P:ribosome biogenesis"/>
    <property type="evidence" value="ECO:0007669"/>
    <property type="project" value="UniProtKB-ARBA"/>
</dbReference>
<dbReference type="PROSITE" id="PS00585">
    <property type="entry name" value="RIBOSOMAL_S5"/>
    <property type="match status" value="1"/>
</dbReference>
<evidence type="ECO:0000256" key="5">
    <source>
        <dbReference type="ARBA" id="ARBA00022980"/>
    </source>
</evidence>
<dbReference type="AlphaFoldDB" id="A0A8J7QH48"/>
<dbReference type="PROSITE" id="PS50881">
    <property type="entry name" value="S5_DSRBD"/>
    <property type="match status" value="1"/>
</dbReference>
<dbReference type="EMBL" id="JAFREP010000033">
    <property type="protein sequence ID" value="MBO1322290.1"/>
    <property type="molecule type" value="Genomic_DNA"/>
</dbReference>
<dbReference type="InterPro" id="IPR000851">
    <property type="entry name" value="Ribosomal_uS5"/>
</dbReference>
<evidence type="ECO:0000256" key="4">
    <source>
        <dbReference type="ARBA" id="ARBA00022884"/>
    </source>
</evidence>
<keyword evidence="4 8" id="KW-0694">RNA-binding</keyword>
<name>A0A8J7QH48_9BACT</name>
<dbReference type="Gene3D" id="3.30.160.20">
    <property type="match status" value="1"/>
</dbReference>
<gene>
    <name evidence="8 11" type="primary">rpsE</name>
    <name evidence="11" type="ORF">J3U88_27705</name>
</gene>
<evidence type="ECO:0000259" key="10">
    <source>
        <dbReference type="PROSITE" id="PS50881"/>
    </source>
</evidence>
<dbReference type="Pfam" id="PF03719">
    <property type="entry name" value="Ribosomal_S5_C"/>
    <property type="match status" value="1"/>
</dbReference>
<dbReference type="GO" id="GO:0015935">
    <property type="term" value="C:small ribosomal subunit"/>
    <property type="evidence" value="ECO:0007669"/>
    <property type="project" value="InterPro"/>
</dbReference>
<comment type="domain">
    <text evidence="8">The N-terminal domain interacts with the head of the 30S subunit; the C-terminal domain interacts with the body and contacts protein S4. The interaction surface between S4 and S5 is involved in control of translational fidelity.</text>
</comment>
<dbReference type="GO" id="GO:0006412">
    <property type="term" value="P:translation"/>
    <property type="evidence" value="ECO:0007669"/>
    <property type="project" value="UniProtKB-UniRule"/>
</dbReference>
<reference evidence="11" key="1">
    <citation type="submission" date="2021-03" db="EMBL/GenBank/DDBJ databases">
        <authorList>
            <person name="Wang G."/>
        </authorList>
    </citation>
    <scope>NUCLEOTIDE SEQUENCE</scope>
    <source>
        <strain evidence="11">KCTC 12899</strain>
    </source>
</reference>
<comment type="function">
    <text evidence="1 8">Located at the back of the 30S subunit body where it stabilizes the conformation of the head with respect to the body.</text>
</comment>
<dbReference type="HAMAP" id="MF_01307_B">
    <property type="entry name" value="Ribosomal_uS5_B"/>
    <property type="match status" value="1"/>
</dbReference>
<comment type="caution">
    <text evidence="11">The sequence shown here is derived from an EMBL/GenBank/DDBJ whole genome shotgun (WGS) entry which is preliminary data.</text>
</comment>
<dbReference type="Pfam" id="PF00333">
    <property type="entry name" value="Ribosomal_S5"/>
    <property type="match status" value="1"/>
</dbReference>
<dbReference type="PANTHER" id="PTHR48277:SF1">
    <property type="entry name" value="MITOCHONDRIAL RIBOSOMAL PROTEIN S5"/>
    <property type="match status" value="1"/>
</dbReference>
<proteinExistence type="inferred from homology"/>